<keyword evidence="2" id="KW-1185">Reference proteome</keyword>
<proteinExistence type="predicted"/>
<organism evidence="1 2">
    <name type="scientific">Stylosanthes scabra</name>
    <dbReference type="NCBI Taxonomy" id="79078"/>
    <lineage>
        <taxon>Eukaryota</taxon>
        <taxon>Viridiplantae</taxon>
        <taxon>Streptophyta</taxon>
        <taxon>Embryophyta</taxon>
        <taxon>Tracheophyta</taxon>
        <taxon>Spermatophyta</taxon>
        <taxon>Magnoliopsida</taxon>
        <taxon>eudicotyledons</taxon>
        <taxon>Gunneridae</taxon>
        <taxon>Pentapetalae</taxon>
        <taxon>rosids</taxon>
        <taxon>fabids</taxon>
        <taxon>Fabales</taxon>
        <taxon>Fabaceae</taxon>
        <taxon>Papilionoideae</taxon>
        <taxon>50 kb inversion clade</taxon>
        <taxon>dalbergioids sensu lato</taxon>
        <taxon>Dalbergieae</taxon>
        <taxon>Pterocarpus clade</taxon>
        <taxon>Stylosanthes</taxon>
    </lineage>
</organism>
<name>A0ABU6VV72_9FABA</name>
<dbReference type="EMBL" id="JASCZI010152937">
    <property type="protein sequence ID" value="MED6176862.1"/>
    <property type="molecule type" value="Genomic_DNA"/>
</dbReference>
<accession>A0ABU6VV72</accession>
<dbReference type="Proteomes" id="UP001341840">
    <property type="component" value="Unassembled WGS sequence"/>
</dbReference>
<gene>
    <name evidence="1" type="ORF">PIB30_092391</name>
</gene>
<sequence>MGLGTFAHLPSFAINHNIDTESEKRHFKRAFGLFIQKSFLCPTSSVNISPKQLPVIQDIENTRNRNWAHHVNNFLVNGIQEFEKNLLAVKGCHPVLMIIYFKERYFGKNINDPIMPPPWISYWTGDNLREKMKVEATEATIS</sequence>
<comment type="caution">
    <text evidence="1">The sequence shown here is derived from an EMBL/GenBank/DDBJ whole genome shotgun (WGS) entry which is preliminary data.</text>
</comment>
<dbReference type="PANTHER" id="PTHR34835">
    <property type="entry name" value="OS07G0283600 PROTEIN-RELATED"/>
    <property type="match status" value="1"/>
</dbReference>
<evidence type="ECO:0000313" key="1">
    <source>
        <dbReference type="EMBL" id="MED6176862.1"/>
    </source>
</evidence>
<protein>
    <submittedName>
        <fullName evidence="1">Uncharacterized protein</fullName>
    </submittedName>
</protein>
<evidence type="ECO:0000313" key="2">
    <source>
        <dbReference type="Proteomes" id="UP001341840"/>
    </source>
</evidence>
<reference evidence="1 2" key="1">
    <citation type="journal article" date="2023" name="Plants (Basel)">
        <title>Bridging the Gap: Combining Genomics and Transcriptomics Approaches to Understand Stylosanthes scabra, an Orphan Legume from the Brazilian Caatinga.</title>
        <authorList>
            <person name="Ferreira-Neto J.R.C."/>
            <person name="da Silva M.D."/>
            <person name="Binneck E."/>
            <person name="de Melo N.F."/>
            <person name="da Silva R.H."/>
            <person name="de Melo A.L.T.M."/>
            <person name="Pandolfi V."/>
            <person name="Bustamante F.O."/>
            <person name="Brasileiro-Vidal A.C."/>
            <person name="Benko-Iseppon A.M."/>
        </authorList>
    </citation>
    <scope>NUCLEOTIDE SEQUENCE [LARGE SCALE GENOMIC DNA]</scope>
    <source>
        <tissue evidence="1">Leaves</tissue>
    </source>
</reference>